<dbReference type="AlphaFoldDB" id="A0A0D3DJZ6"/>
<protein>
    <submittedName>
        <fullName evidence="1">Uncharacterized protein</fullName>
    </submittedName>
</protein>
<dbReference type="EnsemblPlants" id="Bo8g017920.1">
    <property type="protein sequence ID" value="Bo8g017920.1"/>
    <property type="gene ID" value="Bo8g017920"/>
</dbReference>
<sequence length="137" mass="16353">MVLIDFGLKLMKGCLRTPFEDQAERSSRVNQEIELLVRVRLRDCLFVLLEEGQSKGIMSDLKISDDFGAFWRYLEQVWKRFIRKEFEQDLVATTTKACLIRIIQDIGQKEVNMTWWQPPLRLDSWKPVQSWSMIWQI</sequence>
<reference evidence="1 2" key="1">
    <citation type="journal article" date="2014" name="Genome Biol.">
        <title>Transcriptome and methylome profiling reveals relics of genome dominance in the mesopolyploid Brassica oleracea.</title>
        <authorList>
            <person name="Parkin I.A."/>
            <person name="Koh C."/>
            <person name="Tang H."/>
            <person name="Robinson S.J."/>
            <person name="Kagale S."/>
            <person name="Clarke W.E."/>
            <person name="Town C.D."/>
            <person name="Nixon J."/>
            <person name="Krishnakumar V."/>
            <person name="Bidwell S.L."/>
            <person name="Denoeud F."/>
            <person name="Belcram H."/>
            <person name="Links M.G."/>
            <person name="Just J."/>
            <person name="Clarke C."/>
            <person name="Bender T."/>
            <person name="Huebert T."/>
            <person name="Mason A.S."/>
            <person name="Pires J.C."/>
            <person name="Barker G."/>
            <person name="Moore J."/>
            <person name="Walley P.G."/>
            <person name="Manoli S."/>
            <person name="Batley J."/>
            <person name="Edwards D."/>
            <person name="Nelson M.N."/>
            <person name="Wang X."/>
            <person name="Paterson A.H."/>
            <person name="King G."/>
            <person name="Bancroft I."/>
            <person name="Chalhoub B."/>
            <person name="Sharpe A.G."/>
        </authorList>
    </citation>
    <scope>NUCLEOTIDE SEQUENCE</scope>
    <source>
        <strain evidence="1 2">cv. TO1000</strain>
    </source>
</reference>
<organism evidence="1 2">
    <name type="scientific">Brassica oleracea var. oleracea</name>
    <dbReference type="NCBI Taxonomy" id="109376"/>
    <lineage>
        <taxon>Eukaryota</taxon>
        <taxon>Viridiplantae</taxon>
        <taxon>Streptophyta</taxon>
        <taxon>Embryophyta</taxon>
        <taxon>Tracheophyta</taxon>
        <taxon>Spermatophyta</taxon>
        <taxon>Magnoliopsida</taxon>
        <taxon>eudicotyledons</taxon>
        <taxon>Gunneridae</taxon>
        <taxon>Pentapetalae</taxon>
        <taxon>rosids</taxon>
        <taxon>malvids</taxon>
        <taxon>Brassicales</taxon>
        <taxon>Brassicaceae</taxon>
        <taxon>Brassiceae</taxon>
        <taxon>Brassica</taxon>
    </lineage>
</organism>
<proteinExistence type="predicted"/>
<evidence type="ECO:0000313" key="1">
    <source>
        <dbReference type="EnsemblPlants" id="Bo8g017920.1"/>
    </source>
</evidence>
<name>A0A0D3DJZ6_BRAOL</name>
<keyword evidence="2" id="KW-1185">Reference proteome</keyword>
<dbReference type="HOGENOM" id="CLU_1867985_0_0_1"/>
<reference evidence="1" key="2">
    <citation type="submission" date="2015-03" db="UniProtKB">
        <authorList>
            <consortium name="EnsemblPlants"/>
        </authorList>
    </citation>
    <scope>IDENTIFICATION</scope>
</reference>
<dbReference type="Gramene" id="Bo8g017920.1">
    <property type="protein sequence ID" value="Bo8g017920.1"/>
    <property type="gene ID" value="Bo8g017920"/>
</dbReference>
<dbReference type="Proteomes" id="UP000032141">
    <property type="component" value="Chromosome C8"/>
</dbReference>
<evidence type="ECO:0000313" key="2">
    <source>
        <dbReference type="Proteomes" id="UP000032141"/>
    </source>
</evidence>
<accession>A0A0D3DJZ6</accession>